<dbReference type="AlphaFoldDB" id="A0A0F7FDY0"/>
<name>A0A0F7FDY0_PAEDU</name>
<keyword evidence="1" id="KW-0472">Membrane</keyword>
<feature type="transmembrane region" description="Helical" evidence="1">
    <location>
        <begin position="6"/>
        <end position="24"/>
    </location>
</feature>
<organism evidence="2 3">
    <name type="scientific">Paenibacillus durus ATCC 35681</name>
    <dbReference type="NCBI Taxonomy" id="1333534"/>
    <lineage>
        <taxon>Bacteria</taxon>
        <taxon>Bacillati</taxon>
        <taxon>Bacillota</taxon>
        <taxon>Bacilli</taxon>
        <taxon>Bacillales</taxon>
        <taxon>Paenibacillaceae</taxon>
        <taxon>Paenibacillus</taxon>
    </lineage>
</organism>
<feature type="transmembrane region" description="Helical" evidence="1">
    <location>
        <begin position="45"/>
        <end position="64"/>
    </location>
</feature>
<dbReference type="HOGENOM" id="CLU_2827035_0_0_9"/>
<proteinExistence type="predicted"/>
<dbReference type="EMBL" id="CP011114">
    <property type="protein sequence ID" value="AKG36707.1"/>
    <property type="molecule type" value="Genomic_DNA"/>
</dbReference>
<reference evidence="2 3" key="2">
    <citation type="journal article" date="2016" name="Genome Announc.">
        <title>Genome Sequence of a Gram-Positive Diazotroph, Paenibacillus durus Type Strain ATCC 35681.</title>
        <authorList>
            <person name="Halim M.A."/>
            <person name="Rahman A.Y."/>
            <person name="Sim K.S."/>
            <person name="Yam H.C."/>
            <person name="Rahim A.A."/>
            <person name="Ghazali A.H."/>
            <person name="Najimudin N."/>
        </authorList>
    </citation>
    <scope>NUCLEOTIDE SEQUENCE [LARGE SCALE GENOMIC DNA]</scope>
    <source>
        <strain evidence="2 3">ATCC 35681</strain>
    </source>
</reference>
<evidence type="ECO:0000313" key="3">
    <source>
        <dbReference type="Proteomes" id="UP000034189"/>
    </source>
</evidence>
<keyword evidence="1" id="KW-1133">Transmembrane helix</keyword>
<protein>
    <submittedName>
        <fullName evidence="2">Uncharacterized protein</fullName>
    </submittedName>
</protein>
<gene>
    <name evidence="2" type="ORF">VK70_21105</name>
</gene>
<evidence type="ECO:0000313" key="2">
    <source>
        <dbReference type="EMBL" id="AKG36707.1"/>
    </source>
</evidence>
<dbReference type="PATRIC" id="fig|1333534.5.peg.4634"/>
<keyword evidence="1" id="KW-0812">Transmembrane</keyword>
<dbReference type="Proteomes" id="UP000034189">
    <property type="component" value="Chromosome"/>
</dbReference>
<evidence type="ECO:0000256" key="1">
    <source>
        <dbReference type="SAM" id="Phobius"/>
    </source>
</evidence>
<sequence>MALYVYSFGLLVGIFSLIFPQKFWEWFYLGVRAYNKGILNKKWRLMIRIFGLVVLSISLIRIRARQ</sequence>
<accession>A0A0F7FDY0</accession>
<reference evidence="2 3" key="1">
    <citation type="submission" date="2015-03" db="EMBL/GenBank/DDBJ databases">
        <authorList>
            <person name="Abdul Halim M."/>
        </authorList>
    </citation>
    <scope>NUCLEOTIDE SEQUENCE [LARGE SCALE GENOMIC DNA]</scope>
    <source>
        <strain evidence="2 3">ATCC 35681</strain>
    </source>
</reference>